<organism evidence="2 3">
    <name type="scientific">Diversispora eburnea</name>
    <dbReference type="NCBI Taxonomy" id="1213867"/>
    <lineage>
        <taxon>Eukaryota</taxon>
        <taxon>Fungi</taxon>
        <taxon>Fungi incertae sedis</taxon>
        <taxon>Mucoromycota</taxon>
        <taxon>Glomeromycotina</taxon>
        <taxon>Glomeromycetes</taxon>
        <taxon>Diversisporales</taxon>
        <taxon>Diversisporaceae</taxon>
        <taxon>Diversispora</taxon>
    </lineage>
</organism>
<feature type="region of interest" description="Disordered" evidence="1">
    <location>
        <begin position="210"/>
        <end position="237"/>
    </location>
</feature>
<feature type="compositionally biased region" description="Polar residues" evidence="1">
    <location>
        <begin position="147"/>
        <end position="161"/>
    </location>
</feature>
<evidence type="ECO:0000256" key="1">
    <source>
        <dbReference type="SAM" id="MobiDB-lite"/>
    </source>
</evidence>
<gene>
    <name evidence="2" type="ORF">DEBURN_LOCUS3437</name>
</gene>
<evidence type="ECO:0000313" key="3">
    <source>
        <dbReference type="Proteomes" id="UP000789706"/>
    </source>
</evidence>
<proteinExistence type="predicted"/>
<feature type="region of interest" description="Disordered" evidence="1">
    <location>
        <begin position="147"/>
        <end position="193"/>
    </location>
</feature>
<sequence>MNSSPPIIRTKSKISLEYKKYRVKRNELYCIRQKHRQHNTNKNFNTKKKFNSLILKNTKTFCEIRPNLNLVEESDSGESTINEQQYIKYLDNSKRRKRKRLMNDMYSQHSEGSNASVVVVNIEGDDFHSSELRILNELRKKWEKIQQTRAKNNQSSLTLYSRSIGGKTIPHSGNKDETDKNDELKSDDSSFDVKESDSLNSFNIDYNDSKCYSKSSESQDSTDDDLEEVNFSQDGNSECISEDEEEILLESTSLNSAFPIREKSTTINFSPYVTGFHTGGKESSALKQYNKSIDDLPETDNNFNNQINKDNINDDEDWETIEETVILTSESWEEPDELYTEDEEEIILLTSEGWRNNSEESMESIDLVKI</sequence>
<dbReference type="EMBL" id="CAJVPK010000219">
    <property type="protein sequence ID" value="CAG8476692.1"/>
    <property type="molecule type" value="Genomic_DNA"/>
</dbReference>
<accession>A0A9N8WAV1</accession>
<comment type="caution">
    <text evidence="2">The sequence shown here is derived from an EMBL/GenBank/DDBJ whole genome shotgun (WGS) entry which is preliminary data.</text>
</comment>
<name>A0A9N8WAV1_9GLOM</name>
<protein>
    <submittedName>
        <fullName evidence="2">11001_t:CDS:1</fullName>
    </submittedName>
</protein>
<reference evidence="2" key="1">
    <citation type="submission" date="2021-06" db="EMBL/GenBank/DDBJ databases">
        <authorList>
            <person name="Kallberg Y."/>
            <person name="Tangrot J."/>
            <person name="Rosling A."/>
        </authorList>
    </citation>
    <scope>NUCLEOTIDE SEQUENCE</scope>
    <source>
        <strain evidence="2">AZ414A</strain>
    </source>
</reference>
<feature type="compositionally biased region" description="Polar residues" evidence="1">
    <location>
        <begin position="210"/>
        <end position="219"/>
    </location>
</feature>
<dbReference type="AlphaFoldDB" id="A0A9N8WAV1"/>
<feature type="compositionally biased region" description="Basic and acidic residues" evidence="1">
    <location>
        <begin position="173"/>
        <end position="193"/>
    </location>
</feature>
<dbReference type="Proteomes" id="UP000789706">
    <property type="component" value="Unassembled WGS sequence"/>
</dbReference>
<dbReference type="OrthoDB" id="10535831at2759"/>
<keyword evidence="3" id="KW-1185">Reference proteome</keyword>
<evidence type="ECO:0000313" key="2">
    <source>
        <dbReference type="EMBL" id="CAG8476692.1"/>
    </source>
</evidence>